<name>A0A9X2ZQI9_9FLAO</name>
<dbReference type="Proteomes" id="UP001151133">
    <property type="component" value="Unassembled WGS sequence"/>
</dbReference>
<evidence type="ECO:0000259" key="2">
    <source>
        <dbReference type="Pfam" id="PF21722"/>
    </source>
</evidence>
<feature type="signal peptide" evidence="1">
    <location>
        <begin position="1"/>
        <end position="18"/>
    </location>
</feature>
<organism evidence="3 4">
    <name type="scientific">Flavobacterium frigoritolerans</name>
    <dbReference type="NCBI Taxonomy" id="2987686"/>
    <lineage>
        <taxon>Bacteria</taxon>
        <taxon>Pseudomonadati</taxon>
        <taxon>Bacteroidota</taxon>
        <taxon>Flavobacteriia</taxon>
        <taxon>Flavobacteriales</taxon>
        <taxon>Flavobacteriaceae</taxon>
        <taxon>Flavobacterium</taxon>
    </lineage>
</organism>
<gene>
    <name evidence="3" type="ORF">OIU80_11530</name>
</gene>
<dbReference type="AlphaFoldDB" id="A0A9X2ZQI9"/>
<keyword evidence="1" id="KW-0732">Signal</keyword>
<dbReference type="Pfam" id="PF21722">
    <property type="entry name" value="Gly_rich_2"/>
    <property type="match status" value="1"/>
</dbReference>
<dbReference type="EMBL" id="JAOZEV010000007">
    <property type="protein sequence ID" value="MCV9932916.1"/>
    <property type="molecule type" value="Genomic_DNA"/>
</dbReference>
<sequence length="646" mass="65476">MKLKLFLLLVFISIYSWSQTTKSFTTNSTFIVPAGLTSIYAKAWGGGGAGGGASGAGLLLGRGGAGGGGGAYVESPLTVIPGATLNVVVAAQTPGTIAANGTAGGYSTITQYQNIFFAPGGSGGGANNSDTPPGATPGGAFAATIGATRIAGRPGGKGNSALLSLGLSSGAGGAGGEGINSGDGAGGATISNLLLGTAPGNAGTASGGGGSGAINSALGAPQAGGAGAAGQVILSYTCPTYSITGLTATSCNTSTTFMAILTSSTASLPVGNYVVTYNRTSPAATGLTTNLTVTTAGTGTFTTTSTYPNDTFNSTITITKLASESCSSTITTSNTATITQVNNSGGTISGPTTVCGGNLVVLTLSGNTGPVSKWQKKNTIPGSPWQDLPNSATPSYTISTYHPYSYRAIGVGPCGYETISEQINITTILPSPHLSGTEQFMPIRISTSESPTLQHASASCNVNFNTSLVTGYSIEWQSNNFADQSLTSHTFVFGTNTISIVIPSNTPAGTYSGDLYLYTDNNCKSNSYPIICYISSPNNLSSKISSEKNVNPNTVATSLVPTSTKDFEATENKVSVAIFNKAIHVDAYNKNINKVFVYDVSGNLLYKKDAVSGSKLVIDNLRSSNQVLLVKVISDDNHIETKKVIY</sequence>
<dbReference type="RefSeq" id="WP_264287151.1">
    <property type="nucleotide sequence ID" value="NZ_JAOZEV010000007.1"/>
</dbReference>
<feature type="chain" id="PRO_5040745351" evidence="1">
    <location>
        <begin position="19"/>
        <end position="646"/>
    </location>
</feature>
<proteinExistence type="predicted"/>
<evidence type="ECO:0000313" key="4">
    <source>
        <dbReference type="Proteomes" id="UP001151133"/>
    </source>
</evidence>
<keyword evidence="4" id="KW-1185">Reference proteome</keyword>
<dbReference type="NCBIfam" id="NF033708">
    <property type="entry name" value="T9SS_Cterm_ChiA"/>
    <property type="match status" value="1"/>
</dbReference>
<accession>A0A9X2ZQI9</accession>
<comment type="caution">
    <text evidence="3">The sequence shown here is derived from an EMBL/GenBank/DDBJ whole genome shotgun (WGS) entry which is preliminary data.</text>
</comment>
<reference evidence="3" key="1">
    <citation type="submission" date="2022-10" db="EMBL/GenBank/DDBJ databases">
        <title>Two novel species of Flavobacterium.</title>
        <authorList>
            <person name="Liu Q."/>
            <person name="Xin Y.-H."/>
        </authorList>
    </citation>
    <scope>NUCLEOTIDE SEQUENCE</scope>
    <source>
        <strain evidence="3">LS1R47</strain>
    </source>
</reference>
<evidence type="ECO:0000256" key="1">
    <source>
        <dbReference type="SAM" id="SignalP"/>
    </source>
</evidence>
<protein>
    <submittedName>
        <fullName evidence="3">T9SS sorting signal type C domain-containing protein</fullName>
    </submittedName>
</protein>
<feature type="domain" description="Glycine-rich" evidence="2">
    <location>
        <begin position="26"/>
        <end position="236"/>
    </location>
</feature>
<evidence type="ECO:0000313" key="3">
    <source>
        <dbReference type="EMBL" id="MCV9932916.1"/>
    </source>
</evidence>
<dbReference type="InterPro" id="IPR049304">
    <property type="entry name" value="Gly_rich_dom"/>
</dbReference>